<dbReference type="InterPro" id="IPR013655">
    <property type="entry name" value="PAS_fold_3"/>
</dbReference>
<dbReference type="Pfam" id="PF07228">
    <property type="entry name" value="SpoIIE"/>
    <property type="match status" value="1"/>
</dbReference>
<gene>
    <name evidence="4" type="ORF">GCM10009539_45340</name>
</gene>
<dbReference type="InterPro" id="IPR029016">
    <property type="entry name" value="GAF-like_dom_sf"/>
</dbReference>
<dbReference type="InterPro" id="IPR001932">
    <property type="entry name" value="PPM-type_phosphatase-like_dom"/>
</dbReference>
<evidence type="ECO:0000259" key="2">
    <source>
        <dbReference type="PROSITE" id="PS50112"/>
    </source>
</evidence>
<dbReference type="Gene3D" id="3.30.565.10">
    <property type="entry name" value="Histidine kinase-like ATPase, C-terminal domain"/>
    <property type="match status" value="1"/>
</dbReference>
<evidence type="ECO:0000259" key="3">
    <source>
        <dbReference type="PROSITE" id="PS50113"/>
    </source>
</evidence>
<accession>A0ABN0UM75</accession>
<dbReference type="Pfam" id="PF08447">
    <property type="entry name" value="PAS_3"/>
    <property type="match status" value="1"/>
</dbReference>
<dbReference type="PROSITE" id="PS50112">
    <property type="entry name" value="PAS"/>
    <property type="match status" value="1"/>
</dbReference>
<dbReference type="PANTHER" id="PTHR43156">
    <property type="entry name" value="STAGE II SPORULATION PROTEIN E-RELATED"/>
    <property type="match status" value="1"/>
</dbReference>
<dbReference type="Gene3D" id="3.30.450.20">
    <property type="entry name" value="PAS domain"/>
    <property type="match status" value="1"/>
</dbReference>
<dbReference type="PROSITE" id="PS50113">
    <property type="entry name" value="PAC"/>
    <property type="match status" value="1"/>
</dbReference>
<dbReference type="InterPro" id="IPR003594">
    <property type="entry name" value="HATPase_dom"/>
</dbReference>
<evidence type="ECO:0000256" key="1">
    <source>
        <dbReference type="ARBA" id="ARBA00022801"/>
    </source>
</evidence>
<sequence>MESPESAGLPVEHSRDILLGRLELALDASGIGSFDWHLATDELIWDDRLCRLFGVDPDTFGRRIASFYDGLHPADRDRVRSLIEHAIDEVGEYQAEYRVVRPDGETRWVEARGRVFADADGHAERLIGVAADFTDRHRTWQRQQDAARAEWERAALITAVTRALAEALTLKDVTQVLTGTLRNAIGASALGVVLMEADRLRVIDAVGYDPLVVADFDGVTLTDPRPLAEAVRTRAPLFAGDADEFAARWPGAAEVGGSAWAYLPMIAGGRPVGGFAVRWDEPQPFTSDDRTLLVALGGLAAQSFERARLYDAEHELAAGLQRVMLPRRTDGIRGVSTACRYLPSTDGLQVGGDWYDVIALPSGHIGLVVGDVEGHTAHAAAVMGQLRIGVRAYAAEGHRPEEVMARTNRLLVDLETRLLATCCYVTLDPATGDGVVVRAGHPPPLVVRANGGVELVEVAGGLILGVQDAEYRPMPVHIGPGDALVLVTDGLIESPGHTIDAGLRALAELAAAGAGESAEHLADRIVAPVGPAGHRFDDVAVVVARRDLGDESRIDEARHAIARGAQGAIGRSRAFVARTLTKWGFGETVVEQAVLCASELVTNAIRHGEGLVELALIRYPDRVRLVVEDDSPRPPRVVKVPATSTGGRGLDVVARLSVAWGSEARGTGKIVWAEFTK</sequence>
<feature type="domain" description="PAC" evidence="3">
    <location>
        <begin position="93"/>
        <end position="145"/>
    </location>
</feature>
<dbReference type="InterPro" id="IPR000014">
    <property type="entry name" value="PAS"/>
</dbReference>
<dbReference type="InterPro" id="IPR035965">
    <property type="entry name" value="PAS-like_dom_sf"/>
</dbReference>
<keyword evidence="5" id="KW-1185">Reference proteome</keyword>
<dbReference type="CDD" id="cd00130">
    <property type="entry name" value="PAS"/>
    <property type="match status" value="1"/>
</dbReference>
<protein>
    <recommendedName>
        <fullName evidence="6">PAS domain S-box-containing protein</fullName>
    </recommendedName>
</protein>
<dbReference type="EMBL" id="BAAAGX010000017">
    <property type="protein sequence ID" value="GAA0255068.1"/>
    <property type="molecule type" value="Genomic_DNA"/>
</dbReference>
<dbReference type="SUPFAM" id="SSF55785">
    <property type="entry name" value="PYP-like sensor domain (PAS domain)"/>
    <property type="match status" value="1"/>
</dbReference>
<dbReference type="SUPFAM" id="SSF55781">
    <property type="entry name" value="GAF domain-like"/>
    <property type="match status" value="1"/>
</dbReference>
<dbReference type="InterPro" id="IPR001610">
    <property type="entry name" value="PAC"/>
</dbReference>
<dbReference type="SMART" id="SM00331">
    <property type="entry name" value="PP2C_SIG"/>
    <property type="match status" value="1"/>
</dbReference>
<dbReference type="NCBIfam" id="TIGR00229">
    <property type="entry name" value="sensory_box"/>
    <property type="match status" value="1"/>
</dbReference>
<dbReference type="InterPro" id="IPR000700">
    <property type="entry name" value="PAS-assoc_C"/>
</dbReference>
<dbReference type="Proteomes" id="UP001500967">
    <property type="component" value="Unassembled WGS sequence"/>
</dbReference>
<keyword evidence="1" id="KW-0378">Hydrolase</keyword>
<dbReference type="Gene3D" id="3.60.40.10">
    <property type="entry name" value="PPM-type phosphatase domain"/>
    <property type="match status" value="1"/>
</dbReference>
<feature type="domain" description="PAS" evidence="2">
    <location>
        <begin position="45"/>
        <end position="90"/>
    </location>
</feature>
<dbReference type="InterPro" id="IPR003018">
    <property type="entry name" value="GAF"/>
</dbReference>
<dbReference type="SUPFAM" id="SSF81606">
    <property type="entry name" value="PP2C-like"/>
    <property type="match status" value="1"/>
</dbReference>
<organism evidence="4 5">
    <name type="scientific">Cryptosporangium japonicum</name>
    <dbReference type="NCBI Taxonomy" id="80872"/>
    <lineage>
        <taxon>Bacteria</taxon>
        <taxon>Bacillati</taxon>
        <taxon>Actinomycetota</taxon>
        <taxon>Actinomycetes</taxon>
        <taxon>Cryptosporangiales</taxon>
        <taxon>Cryptosporangiaceae</taxon>
        <taxon>Cryptosporangium</taxon>
    </lineage>
</organism>
<reference evidence="4 5" key="1">
    <citation type="journal article" date="2019" name="Int. J. Syst. Evol. Microbiol.">
        <title>The Global Catalogue of Microorganisms (GCM) 10K type strain sequencing project: providing services to taxonomists for standard genome sequencing and annotation.</title>
        <authorList>
            <consortium name="The Broad Institute Genomics Platform"/>
            <consortium name="The Broad Institute Genome Sequencing Center for Infectious Disease"/>
            <person name="Wu L."/>
            <person name="Ma J."/>
        </authorList>
    </citation>
    <scope>NUCLEOTIDE SEQUENCE [LARGE SCALE GENOMIC DNA]</scope>
    <source>
        <strain evidence="4 5">JCM 10425</strain>
    </source>
</reference>
<dbReference type="Gene3D" id="3.30.450.40">
    <property type="match status" value="1"/>
</dbReference>
<dbReference type="Pfam" id="PF13185">
    <property type="entry name" value="GAF_2"/>
    <property type="match status" value="1"/>
</dbReference>
<dbReference type="RefSeq" id="WP_344650894.1">
    <property type="nucleotide sequence ID" value="NZ_BAAAGX010000017.1"/>
</dbReference>
<proteinExistence type="predicted"/>
<dbReference type="SMART" id="SM00065">
    <property type="entry name" value="GAF"/>
    <property type="match status" value="1"/>
</dbReference>
<dbReference type="CDD" id="cd16936">
    <property type="entry name" value="HATPase_RsbW-like"/>
    <property type="match status" value="1"/>
</dbReference>
<dbReference type="Pfam" id="PF13581">
    <property type="entry name" value="HATPase_c_2"/>
    <property type="match status" value="1"/>
</dbReference>
<evidence type="ECO:0008006" key="6">
    <source>
        <dbReference type="Google" id="ProtNLM"/>
    </source>
</evidence>
<dbReference type="InterPro" id="IPR052016">
    <property type="entry name" value="Bact_Sigma-Reg"/>
</dbReference>
<dbReference type="SUPFAM" id="SSF55874">
    <property type="entry name" value="ATPase domain of HSP90 chaperone/DNA topoisomerase II/histidine kinase"/>
    <property type="match status" value="1"/>
</dbReference>
<dbReference type="InterPro" id="IPR036890">
    <property type="entry name" value="HATPase_C_sf"/>
</dbReference>
<dbReference type="SMART" id="SM00091">
    <property type="entry name" value="PAS"/>
    <property type="match status" value="1"/>
</dbReference>
<evidence type="ECO:0000313" key="5">
    <source>
        <dbReference type="Proteomes" id="UP001500967"/>
    </source>
</evidence>
<name>A0ABN0UM75_9ACTN</name>
<comment type="caution">
    <text evidence="4">The sequence shown here is derived from an EMBL/GenBank/DDBJ whole genome shotgun (WGS) entry which is preliminary data.</text>
</comment>
<dbReference type="PANTHER" id="PTHR43156:SF2">
    <property type="entry name" value="STAGE II SPORULATION PROTEIN E"/>
    <property type="match status" value="1"/>
</dbReference>
<evidence type="ECO:0000313" key="4">
    <source>
        <dbReference type="EMBL" id="GAA0255068.1"/>
    </source>
</evidence>
<dbReference type="Gene3D" id="2.10.70.100">
    <property type="match status" value="1"/>
</dbReference>
<dbReference type="InterPro" id="IPR036457">
    <property type="entry name" value="PPM-type-like_dom_sf"/>
</dbReference>
<dbReference type="SMART" id="SM00086">
    <property type="entry name" value="PAC"/>
    <property type="match status" value="1"/>
</dbReference>